<evidence type="ECO:0000256" key="4">
    <source>
        <dbReference type="ARBA" id="ARBA00022982"/>
    </source>
</evidence>
<evidence type="ECO:0000313" key="8">
    <source>
        <dbReference type="EMBL" id="EQB08870.1"/>
    </source>
</evidence>
<accession>T0IB19</accession>
<evidence type="ECO:0008006" key="10">
    <source>
        <dbReference type="Google" id="ProtNLM"/>
    </source>
</evidence>
<sequence length="140" mass="15105">MAVAPVLAYAQLAPADAIKARINAYRELGASFKNLNDQLKSGQPAKVMLRHSARQIQSASKAQYGWFPAGSGPATGVKTKAKAAIWSDMALFQSLQKKFESEAGLMAKAVEQGDTSFIRKQAASLGRSCKACHDKFREES</sequence>
<dbReference type="InterPro" id="IPR010980">
    <property type="entry name" value="Cyt_c/b562"/>
</dbReference>
<dbReference type="Pfam" id="PF01322">
    <property type="entry name" value="Cytochrom_C_2"/>
    <property type="match status" value="1"/>
</dbReference>
<gene>
    <name evidence="8" type="ORF">L288_07080</name>
</gene>
<organism evidence="8 9">
    <name type="scientific">Sphingobium quisquiliarum P25</name>
    <dbReference type="NCBI Taxonomy" id="1329909"/>
    <lineage>
        <taxon>Bacteria</taxon>
        <taxon>Pseudomonadati</taxon>
        <taxon>Pseudomonadota</taxon>
        <taxon>Alphaproteobacteria</taxon>
        <taxon>Sphingomonadales</taxon>
        <taxon>Sphingomonadaceae</taxon>
        <taxon>Sphingobium</taxon>
    </lineage>
</organism>
<dbReference type="GO" id="GO:0022900">
    <property type="term" value="P:electron transport chain"/>
    <property type="evidence" value="ECO:0007669"/>
    <property type="project" value="InterPro"/>
</dbReference>
<feature type="binding site" description="covalent" evidence="7">
    <location>
        <position position="129"/>
    </location>
    <ligand>
        <name>heme c</name>
        <dbReference type="ChEBI" id="CHEBI:61717"/>
    </ligand>
</feature>
<proteinExistence type="predicted"/>
<keyword evidence="4" id="KW-0249">Electron transport</keyword>
<dbReference type="EMBL" id="ATHO01000061">
    <property type="protein sequence ID" value="EQB08870.1"/>
    <property type="molecule type" value="Genomic_DNA"/>
</dbReference>
<dbReference type="Proteomes" id="UP000015525">
    <property type="component" value="Unassembled WGS sequence"/>
</dbReference>
<keyword evidence="2 7" id="KW-0349">Heme</keyword>
<protein>
    <recommendedName>
        <fullName evidence="10">Cytochrome C</fullName>
    </recommendedName>
</protein>
<keyword evidence="3 6" id="KW-0479">Metal-binding</keyword>
<comment type="caution">
    <text evidence="8">The sequence shown here is derived from an EMBL/GenBank/DDBJ whole genome shotgun (WGS) entry which is preliminary data.</text>
</comment>
<keyword evidence="5 6" id="KW-0408">Iron</keyword>
<keyword evidence="1" id="KW-0813">Transport</keyword>
<dbReference type="InterPro" id="IPR012127">
    <property type="entry name" value="Cyt_c_prime"/>
</dbReference>
<comment type="PTM">
    <text evidence="7">Binds 1 heme group per subunit.</text>
</comment>
<dbReference type="SUPFAM" id="SSF47175">
    <property type="entry name" value="Cytochromes"/>
    <property type="match status" value="1"/>
</dbReference>
<feature type="binding site" description="axial binding residue" evidence="6">
    <location>
        <position position="133"/>
    </location>
    <ligand>
        <name>heme c</name>
        <dbReference type="ChEBI" id="CHEBI:61717"/>
    </ligand>
    <ligandPart>
        <name>Fe</name>
        <dbReference type="ChEBI" id="CHEBI:18248"/>
    </ligandPart>
</feature>
<evidence type="ECO:0000256" key="6">
    <source>
        <dbReference type="PIRSR" id="PIRSR000027-1"/>
    </source>
</evidence>
<name>T0IB19_9SPHN</name>
<evidence type="ECO:0000313" key="9">
    <source>
        <dbReference type="Proteomes" id="UP000015525"/>
    </source>
</evidence>
<dbReference type="GO" id="GO:0005506">
    <property type="term" value="F:iron ion binding"/>
    <property type="evidence" value="ECO:0007669"/>
    <property type="project" value="InterPro"/>
</dbReference>
<dbReference type="GO" id="GO:0020037">
    <property type="term" value="F:heme binding"/>
    <property type="evidence" value="ECO:0007669"/>
    <property type="project" value="InterPro"/>
</dbReference>
<dbReference type="AlphaFoldDB" id="T0IB19"/>
<evidence type="ECO:0000256" key="5">
    <source>
        <dbReference type="ARBA" id="ARBA00023004"/>
    </source>
</evidence>
<evidence type="ECO:0000256" key="2">
    <source>
        <dbReference type="ARBA" id="ARBA00022617"/>
    </source>
</evidence>
<evidence type="ECO:0000256" key="7">
    <source>
        <dbReference type="PIRSR" id="PIRSR000027-2"/>
    </source>
</evidence>
<evidence type="ECO:0000256" key="3">
    <source>
        <dbReference type="ARBA" id="ARBA00022723"/>
    </source>
</evidence>
<dbReference type="GO" id="GO:0009055">
    <property type="term" value="F:electron transfer activity"/>
    <property type="evidence" value="ECO:0007669"/>
    <property type="project" value="InterPro"/>
</dbReference>
<reference evidence="8 9" key="1">
    <citation type="journal article" date="2013" name="Genome Announc.">
        <title>Draft Genome Sequence of Sphingobium quisquiliarum Strain P25T, a Novel Hexachlorocyclohexane (HCH)-Degrading Bacterium Isolated from an HCH Dumpsite.</title>
        <authorList>
            <person name="Kumar Singh A."/>
            <person name="Sangwan N."/>
            <person name="Sharma A."/>
            <person name="Gupta V."/>
            <person name="Khurana J.P."/>
            <person name="Lal R."/>
        </authorList>
    </citation>
    <scope>NUCLEOTIDE SEQUENCE [LARGE SCALE GENOMIC DNA]</scope>
    <source>
        <strain evidence="8 9">P25</strain>
    </source>
</reference>
<dbReference type="PIRSF" id="PIRSF000027">
    <property type="entry name" value="Cytc_c_prime"/>
    <property type="match status" value="1"/>
</dbReference>
<keyword evidence="9" id="KW-1185">Reference proteome</keyword>
<dbReference type="GO" id="GO:0042597">
    <property type="term" value="C:periplasmic space"/>
    <property type="evidence" value="ECO:0007669"/>
    <property type="project" value="InterPro"/>
</dbReference>
<dbReference type="InterPro" id="IPR002321">
    <property type="entry name" value="Cyt_c_II"/>
</dbReference>
<dbReference type="PATRIC" id="fig|1329909.3.peg.1366"/>
<feature type="binding site" description="covalent" evidence="7">
    <location>
        <position position="132"/>
    </location>
    <ligand>
        <name>heme c</name>
        <dbReference type="ChEBI" id="CHEBI:61717"/>
    </ligand>
</feature>
<dbReference type="Gene3D" id="1.20.120.10">
    <property type="entry name" value="Cytochrome c/b562"/>
    <property type="match status" value="1"/>
</dbReference>
<dbReference type="PROSITE" id="PS51009">
    <property type="entry name" value="CYTCII"/>
    <property type="match status" value="1"/>
</dbReference>
<evidence type="ECO:0000256" key="1">
    <source>
        <dbReference type="ARBA" id="ARBA00022448"/>
    </source>
</evidence>